<dbReference type="SUPFAM" id="SSF63562">
    <property type="entry name" value="RPB6/omega subunit-like"/>
    <property type="match status" value="1"/>
</dbReference>
<dbReference type="SMART" id="SM01409">
    <property type="entry name" value="RNA_pol_Rpb6"/>
    <property type="match status" value="1"/>
</dbReference>
<evidence type="ECO:0000313" key="8">
    <source>
        <dbReference type="Proteomes" id="UP000041254"/>
    </source>
</evidence>
<dbReference type="Pfam" id="PF01192">
    <property type="entry name" value="RNA_pol_Rpb6"/>
    <property type="match status" value="1"/>
</dbReference>
<evidence type="ECO:0000256" key="6">
    <source>
        <dbReference type="SAM" id="MobiDB-lite"/>
    </source>
</evidence>
<dbReference type="GO" id="GO:0006360">
    <property type="term" value="P:transcription by RNA polymerase I"/>
    <property type="evidence" value="ECO:0007669"/>
    <property type="project" value="TreeGrafter"/>
</dbReference>
<sequence length="146" mass="16110">MDAEAELDDFLGEDEDQELEDAEEDLGNLMDEGGEGEEEQAGGEGGGRDAEVHPEGQVPDTEAREVKDKMTSPFMTKFEKARVIGTRALQISMGAPITVDAEGETDPLVIAEKELMSKSIPFVIRRWLPDGTYEDWTIKELHIDGI</sequence>
<dbReference type="GO" id="GO:0003899">
    <property type="term" value="F:DNA-directed RNA polymerase activity"/>
    <property type="evidence" value="ECO:0007669"/>
    <property type="project" value="InterPro"/>
</dbReference>
<dbReference type="AlphaFoldDB" id="A0A0G4ETX1"/>
<evidence type="ECO:0000256" key="5">
    <source>
        <dbReference type="ARBA" id="ARBA00025773"/>
    </source>
</evidence>
<dbReference type="GO" id="GO:0003677">
    <property type="term" value="F:DNA binding"/>
    <property type="evidence" value="ECO:0007669"/>
    <property type="project" value="InterPro"/>
</dbReference>
<dbReference type="InterPro" id="IPR006110">
    <property type="entry name" value="Pol_omega/Rpo6/RPB6"/>
</dbReference>
<name>A0A0G4ETX1_VITBC</name>
<dbReference type="GO" id="GO:0005736">
    <property type="term" value="C:RNA polymerase I complex"/>
    <property type="evidence" value="ECO:0007669"/>
    <property type="project" value="TreeGrafter"/>
</dbReference>
<comment type="similarity">
    <text evidence="5">Belongs to the archaeal Rpo6/eukaryotic RPB6 RNA polymerase subunit family.</text>
</comment>
<reference evidence="7 8" key="1">
    <citation type="submission" date="2014-11" db="EMBL/GenBank/DDBJ databases">
        <authorList>
            <person name="Zhu J."/>
            <person name="Qi W."/>
            <person name="Song R."/>
        </authorList>
    </citation>
    <scope>NUCLEOTIDE SEQUENCE [LARGE SCALE GENOMIC DNA]</scope>
</reference>
<keyword evidence="2" id="KW-0240">DNA-directed RNA polymerase</keyword>
<evidence type="ECO:0000256" key="3">
    <source>
        <dbReference type="ARBA" id="ARBA00023163"/>
    </source>
</evidence>
<dbReference type="InterPro" id="IPR036161">
    <property type="entry name" value="RPB6/omega-like_sf"/>
</dbReference>
<dbReference type="FunCoup" id="A0A0G4ETX1">
    <property type="interactions" value="243"/>
</dbReference>
<dbReference type="PIRSF" id="PIRSF500154">
    <property type="entry name" value="RPB6"/>
    <property type="match status" value="1"/>
</dbReference>
<dbReference type="STRING" id="1169540.A0A0G4ETX1"/>
<proteinExistence type="inferred from homology"/>
<dbReference type="EMBL" id="CDMY01000311">
    <property type="protein sequence ID" value="CEM01829.1"/>
    <property type="molecule type" value="Genomic_DNA"/>
</dbReference>
<dbReference type="VEuPathDB" id="CryptoDB:Vbra_13295"/>
<dbReference type="PIRSF" id="PIRSF000778">
    <property type="entry name" value="RpoK/RPB6"/>
    <property type="match status" value="1"/>
</dbReference>
<dbReference type="Proteomes" id="UP000041254">
    <property type="component" value="Unassembled WGS sequence"/>
</dbReference>
<organism evidence="7 8">
    <name type="scientific">Vitrella brassicaformis (strain CCMP3155)</name>
    <dbReference type="NCBI Taxonomy" id="1169540"/>
    <lineage>
        <taxon>Eukaryota</taxon>
        <taxon>Sar</taxon>
        <taxon>Alveolata</taxon>
        <taxon>Colpodellida</taxon>
        <taxon>Vitrellaceae</taxon>
        <taxon>Vitrella</taxon>
    </lineage>
</organism>
<dbReference type="NCBIfam" id="NF002208">
    <property type="entry name" value="PRK01099.1-3"/>
    <property type="match status" value="1"/>
</dbReference>
<feature type="region of interest" description="Disordered" evidence="6">
    <location>
        <begin position="1"/>
        <end position="66"/>
    </location>
</feature>
<keyword evidence="8" id="KW-1185">Reference proteome</keyword>
<evidence type="ECO:0000313" key="7">
    <source>
        <dbReference type="EMBL" id="CEM01829.1"/>
    </source>
</evidence>
<dbReference type="PANTHER" id="PTHR47227">
    <property type="entry name" value="DNA-DIRECTED RNA POLYMERASE SUBUNIT K"/>
    <property type="match status" value="1"/>
</dbReference>
<dbReference type="InParanoid" id="A0A0G4ETX1"/>
<dbReference type="GO" id="GO:0005666">
    <property type="term" value="C:RNA polymerase III complex"/>
    <property type="evidence" value="ECO:0007669"/>
    <property type="project" value="TreeGrafter"/>
</dbReference>
<dbReference type="GO" id="GO:0006366">
    <property type="term" value="P:transcription by RNA polymerase II"/>
    <property type="evidence" value="ECO:0007669"/>
    <property type="project" value="TreeGrafter"/>
</dbReference>
<evidence type="ECO:0000256" key="4">
    <source>
        <dbReference type="ARBA" id="ARBA00023242"/>
    </source>
</evidence>
<dbReference type="InterPro" id="IPR020708">
    <property type="entry name" value="DNA-dir_RNA_polK_14-18kDa_CS"/>
</dbReference>
<dbReference type="PANTHER" id="PTHR47227:SF5">
    <property type="entry name" value="DNA-DIRECTED RNA POLYMERASES I, II, AND III SUBUNIT RPABC2"/>
    <property type="match status" value="1"/>
</dbReference>
<dbReference type="PhylomeDB" id="A0A0G4ETX1"/>
<evidence type="ECO:0000256" key="2">
    <source>
        <dbReference type="ARBA" id="ARBA00022478"/>
    </source>
</evidence>
<dbReference type="Gene3D" id="3.90.940.10">
    <property type="match status" value="1"/>
</dbReference>
<feature type="compositionally biased region" description="Acidic residues" evidence="6">
    <location>
        <begin position="1"/>
        <end position="41"/>
    </location>
</feature>
<keyword evidence="4" id="KW-0539">Nucleus</keyword>
<accession>A0A0G4ETX1</accession>
<dbReference type="InterPro" id="IPR028363">
    <property type="entry name" value="RPB6"/>
</dbReference>
<evidence type="ECO:0000256" key="1">
    <source>
        <dbReference type="ARBA" id="ARBA00004123"/>
    </source>
</evidence>
<dbReference type="GO" id="GO:0042797">
    <property type="term" value="P:tRNA transcription by RNA polymerase III"/>
    <property type="evidence" value="ECO:0007669"/>
    <property type="project" value="TreeGrafter"/>
</dbReference>
<dbReference type="PROSITE" id="PS01111">
    <property type="entry name" value="RNA_POL_K_14KD"/>
    <property type="match status" value="1"/>
</dbReference>
<keyword evidence="3" id="KW-0804">Transcription</keyword>
<dbReference type="OrthoDB" id="259769at2759"/>
<dbReference type="GO" id="GO:0005665">
    <property type="term" value="C:RNA polymerase II, core complex"/>
    <property type="evidence" value="ECO:0007669"/>
    <property type="project" value="InterPro"/>
</dbReference>
<dbReference type="InterPro" id="IPR006111">
    <property type="entry name" value="Rpo6/Rpb6"/>
</dbReference>
<gene>
    <name evidence="7" type="ORF">Vbra_13295</name>
</gene>
<protein>
    <submittedName>
        <fullName evidence="7">Uncharacterized protein</fullName>
    </submittedName>
</protein>
<comment type="subcellular location">
    <subcellularLocation>
        <location evidence="1">Nucleus</location>
    </subcellularLocation>
</comment>